<dbReference type="AlphaFoldDB" id="A0A2S0RDI6"/>
<keyword evidence="3" id="KW-0804">Transcription</keyword>
<name>A0A2S0RDI6_9FLAO</name>
<dbReference type="SUPFAM" id="SSF48498">
    <property type="entry name" value="Tetracyclin repressor-like, C-terminal domain"/>
    <property type="match status" value="1"/>
</dbReference>
<gene>
    <name evidence="6" type="ORF">HYN48_06150</name>
</gene>
<dbReference type="Gene3D" id="1.10.10.60">
    <property type="entry name" value="Homeodomain-like"/>
    <property type="match status" value="1"/>
</dbReference>
<dbReference type="SUPFAM" id="SSF46689">
    <property type="entry name" value="Homeodomain-like"/>
    <property type="match status" value="1"/>
</dbReference>
<dbReference type="Pfam" id="PF16925">
    <property type="entry name" value="TetR_C_13"/>
    <property type="match status" value="1"/>
</dbReference>
<dbReference type="InterPro" id="IPR036271">
    <property type="entry name" value="Tet_transcr_reg_TetR-rel_C_sf"/>
</dbReference>
<keyword evidence="1" id="KW-0805">Transcription regulation</keyword>
<evidence type="ECO:0000259" key="4">
    <source>
        <dbReference type="Pfam" id="PF00440"/>
    </source>
</evidence>
<feature type="domain" description="Tetracyclin repressor-like C-terminal" evidence="5">
    <location>
        <begin position="117"/>
        <end position="218"/>
    </location>
</feature>
<dbReference type="InterPro" id="IPR009057">
    <property type="entry name" value="Homeodomain-like_sf"/>
</dbReference>
<protein>
    <submittedName>
        <fullName evidence="6">TetR/AcrR family transcriptional regulator</fullName>
    </submittedName>
</protein>
<keyword evidence="7" id="KW-1185">Reference proteome</keyword>
<sequence>MKPRCRHANTKKIKIFLILECLFQNSFYLCPRNFHNMARSVEFNEAETIEKAMNVFWEKGYHGTSMQDLVEAMQINRSSLYNTIGDKHCLFLKCISTYAEAGMAEVKAKVARETSALQALINIIRDKAAWVVDCEKGCLGVKTIFEIAPEDAQVRNLLNKNNEMYLEFLTELVQRAIDDGELDRSEDAAIVAEYILTTFTGWKQAYILHRNPIAIRKMSEFLIKSITK</sequence>
<evidence type="ECO:0000313" key="6">
    <source>
        <dbReference type="EMBL" id="AWA29694.1"/>
    </source>
</evidence>
<dbReference type="Proteomes" id="UP000244193">
    <property type="component" value="Chromosome"/>
</dbReference>
<dbReference type="InterPro" id="IPR001647">
    <property type="entry name" value="HTH_TetR"/>
</dbReference>
<dbReference type="Gene3D" id="1.10.357.10">
    <property type="entry name" value="Tetracycline Repressor, domain 2"/>
    <property type="match status" value="1"/>
</dbReference>
<proteinExistence type="predicted"/>
<evidence type="ECO:0000259" key="5">
    <source>
        <dbReference type="Pfam" id="PF16925"/>
    </source>
</evidence>
<dbReference type="InterPro" id="IPR011075">
    <property type="entry name" value="TetR_C"/>
</dbReference>
<dbReference type="PANTHER" id="PTHR47506">
    <property type="entry name" value="TRANSCRIPTIONAL REGULATORY PROTEIN"/>
    <property type="match status" value="1"/>
</dbReference>
<evidence type="ECO:0000256" key="1">
    <source>
        <dbReference type="ARBA" id="ARBA00023015"/>
    </source>
</evidence>
<organism evidence="6 7">
    <name type="scientific">Flavobacterium magnum</name>
    <dbReference type="NCBI Taxonomy" id="2162713"/>
    <lineage>
        <taxon>Bacteria</taxon>
        <taxon>Pseudomonadati</taxon>
        <taxon>Bacteroidota</taxon>
        <taxon>Flavobacteriia</taxon>
        <taxon>Flavobacteriales</taxon>
        <taxon>Flavobacteriaceae</taxon>
        <taxon>Flavobacterium</taxon>
    </lineage>
</organism>
<dbReference type="GO" id="GO:0003677">
    <property type="term" value="F:DNA binding"/>
    <property type="evidence" value="ECO:0007669"/>
    <property type="project" value="UniProtKB-KW"/>
</dbReference>
<accession>A0A2S0RDI6</accession>
<reference evidence="6 7" key="1">
    <citation type="submission" date="2018-04" db="EMBL/GenBank/DDBJ databases">
        <title>Genome sequencing of Flavobacterium sp. HYN0048.</title>
        <authorList>
            <person name="Yi H."/>
            <person name="Baek C."/>
        </authorList>
    </citation>
    <scope>NUCLEOTIDE SEQUENCE [LARGE SCALE GENOMIC DNA]</scope>
    <source>
        <strain evidence="6 7">HYN0048</strain>
    </source>
</reference>
<dbReference type="Pfam" id="PF00440">
    <property type="entry name" value="TetR_N"/>
    <property type="match status" value="1"/>
</dbReference>
<dbReference type="OrthoDB" id="9795242at2"/>
<evidence type="ECO:0000256" key="2">
    <source>
        <dbReference type="ARBA" id="ARBA00023125"/>
    </source>
</evidence>
<dbReference type="PANTHER" id="PTHR47506:SF10">
    <property type="entry name" value="TRANSCRIPTIONAL REGULATORY PROTEIN"/>
    <property type="match status" value="1"/>
</dbReference>
<feature type="domain" description="HTH tetR-type" evidence="4">
    <location>
        <begin position="49"/>
        <end position="91"/>
    </location>
</feature>
<dbReference type="EMBL" id="CP028811">
    <property type="protein sequence ID" value="AWA29694.1"/>
    <property type="molecule type" value="Genomic_DNA"/>
</dbReference>
<dbReference type="KEGG" id="fmg:HYN48_06150"/>
<evidence type="ECO:0000313" key="7">
    <source>
        <dbReference type="Proteomes" id="UP000244193"/>
    </source>
</evidence>
<keyword evidence="2" id="KW-0238">DNA-binding</keyword>
<evidence type="ECO:0000256" key="3">
    <source>
        <dbReference type="ARBA" id="ARBA00023163"/>
    </source>
</evidence>